<dbReference type="PANTHER" id="PTHR43275:SF1">
    <property type="entry name" value="D-MALATE DEHYDROGENASE [DECARBOXYLATING]"/>
    <property type="match status" value="1"/>
</dbReference>
<feature type="domain" description="Isopropylmalate dehydrogenase-like" evidence="7">
    <location>
        <begin position="1"/>
        <end position="73"/>
    </location>
</feature>
<evidence type="ECO:0000256" key="2">
    <source>
        <dbReference type="ARBA" id="ARBA00001946"/>
    </source>
</evidence>
<keyword evidence="9" id="KW-1185">Reference proteome</keyword>
<comment type="cofactor">
    <cofactor evidence="1">
        <name>Mn(2+)</name>
        <dbReference type="ChEBI" id="CHEBI:29035"/>
    </cofactor>
</comment>
<accession>A0ABN1AWS7</accession>
<dbReference type="Pfam" id="PF00180">
    <property type="entry name" value="Iso_dh"/>
    <property type="match status" value="1"/>
</dbReference>
<sequence>MFEPVHGSAPDIAGQGLANPLAAIWSVAQMMDHFGEEEWGRKIVSTIKQIIDEGEVLTPDFGGDASTEEVGDQFIKLLTSY</sequence>
<keyword evidence="6" id="KW-0464">Manganese</keyword>
<evidence type="ECO:0000256" key="3">
    <source>
        <dbReference type="ARBA" id="ARBA00022723"/>
    </source>
</evidence>
<evidence type="ECO:0000256" key="5">
    <source>
        <dbReference type="ARBA" id="ARBA00023027"/>
    </source>
</evidence>
<dbReference type="SUPFAM" id="SSF53659">
    <property type="entry name" value="Isocitrate/Isopropylmalate dehydrogenase-like"/>
    <property type="match status" value="1"/>
</dbReference>
<evidence type="ECO:0000313" key="9">
    <source>
        <dbReference type="Proteomes" id="UP001500880"/>
    </source>
</evidence>
<dbReference type="EMBL" id="BAAADO010000002">
    <property type="protein sequence ID" value="GAA0485470.1"/>
    <property type="molecule type" value="Genomic_DNA"/>
</dbReference>
<evidence type="ECO:0000256" key="1">
    <source>
        <dbReference type="ARBA" id="ARBA00001936"/>
    </source>
</evidence>
<dbReference type="InterPro" id="IPR050501">
    <property type="entry name" value="ICDH/IPMDH"/>
</dbReference>
<dbReference type="InterPro" id="IPR024084">
    <property type="entry name" value="IsoPropMal-DH-like_dom"/>
</dbReference>
<evidence type="ECO:0000256" key="4">
    <source>
        <dbReference type="ARBA" id="ARBA00023002"/>
    </source>
</evidence>
<keyword evidence="5" id="KW-0520">NAD</keyword>
<evidence type="ECO:0000313" key="8">
    <source>
        <dbReference type="EMBL" id="GAA0485470.1"/>
    </source>
</evidence>
<reference evidence="8 9" key="1">
    <citation type="journal article" date="2019" name="Int. J. Syst. Evol. Microbiol.">
        <title>The Global Catalogue of Microorganisms (GCM) 10K type strain sequencing project: providing services to taxonomists for standard genome sequencing and annotation.</title>
        <authorList>
            <consortium name="The Broad Institute Genomics Platform"/>
            <consortium name="The Broad Institute Genome Sequencing Center for Infectious Disease"/>
            <person name="Wu L."/>
            <person name="Ma J."/>
        </authorList>
    </citation>
    <scope>NUCLEOTIDE SEQUENCE [LARGE SCALE GENOMIC DNA]</scope>
    <source>
        <strain evidence="8 9">JCM 12389</strain>
    </source>
</reference>
<gene>
    <name evidence="8" type="ORF">GCM10008986_08450</name>
</gene>
<proteinExistence type="predicted"/>
<dbReference type="RefSeq" id="WP_343837978.1">
    <property type="nucleotide sequence ID" value="NZ_BAAADO010000002.1"/>
</dbReference>
<protein>
    <recommendedName>
        <fullName evidence="7">Isopropylmalate dehydrogenase-like domain-containing protein</fullName>
    </recommendedName>
</protein>
<organism evidence="8 9">
    <name type="scientific">Salinibacillus aidingensis</name>
    <dbReference type="NCBI Taxonomy" id="237684"/>
    <lineage>
        <taxon>Bacteria</taxon>
        <taxon>Bacillati</taxon>
        <taxon>Bacillota</taxon>
        <taxon>Bacilli</taxon>
        <taxon>Bacillales</taxon>
        <taxon>Bacillaceae</taxon>
        <taxon>Salinibacillus</taxon>
    </lineage>
</organism>
<comment type="cofactor">
    <cofactor evidence="2">
        <name>Mg(2+)</name>
        <dbReference type="ChEBI" id="CHEBI:18420"/>
    </cofactor>
</comment>
<evidence type="ECO:0000256" key="6">
    <source>
        <dbReference type="ARBA" id="ARBA00023211"/>
    </source>
</evidence>
<dbReference type="PANTHER" id="PTHR43275">
    <property type="entry name" value="D-MALATE DEHYDROGENASE [DECARBOXYLATING]"/>
    <property type="match status" value="1"/>
</dbReference>
<keyword evidence="4" id="KW-0560">Oxidoreductase</keyword>
<comment type="caution">
    <text evidence="8">The sequence shown here is derived from an EMBL/GenBank/DDBJ whole genome shotgun (WGS) entry which is preliminary data.</text>
</comment>
<dbReference type="Proteomes" id="UP001500880">
    <property type="component" value="Unassembled WGS sequence"/>
</dbReference>
<keyword evidence="3" id="KW-0479">Metal-binding</keyword>
<evidence type="ECO:0000259" key="7">
    <source>
        <dbReference type="Pfam" id="PF00180"/>
    </source>
</evidence>
<name>A0ABN1AWS7_9BACI</name>
<dbReference type="Gene3D" id="3.40.718.10">
    <property type="entry name" value="Isopropylmalate Dehydrogenase"/>
    <property type="match status" value="1"/>
</dbReference>